<evidence type="ECO:0000256" key="2">
    <source>
        <dbReference type="SAM" id="SignalP"/>
    </source>
</evidence>
<evidence type="ECO:0000313" key="4">
    <source>
        <dbReference type="EMBL" id="KAE9274302.1"/>
    </source>
</evidence>
<protein>
    <submittedName>
        <fullName evidence="3">Uncharacterized protein</fullName>
    </submittedName>
</protein>
<name>A0A6A3GCN5_9STRA</name>
<feature type="chain" id="PRO_5036163946" evidence="2">
    <location>
        <begin position="35"/>
        <end position="53"/>
    </location>
</feature>
<dbReference type="EMBL" id="QXFW01008834">
    <property type="protein sequence ID" value="KAE8954803.1"/>
    <property type="molecule type" value="Genomic_DNA"/>
</dbReference>
<dbReference type="Proteomes" id="UP000486351">
    <property type="component" value="Unassembled WGS sequence"/>
</dbReference>
<reference evidence="5 6" key="1">
    <citation type="submission" date="2018-09" db="EMBL/GenBank/DDBJ databases">
        <title>Genomic investigation of the strawberry pathogen Phytophthora fragariae indicates pathogenicity is determined by transcriptional variation in three key races.</title>
        <authorList>
            <person name="Adams T.M."/>
            <person name="Armitage A.D."/>
            <person name="Sobczyk M.K."/>
            <person name="Bates H.J."/>
            <person name="Dunwell J.M."/>
            <person name="Nellist C.F."/>
            <person name="Harrison R.J."/>
        </authorList>
    </citation>
    <scope>NUCLEOTIDE SEQUENCE [LARGE SCALE GENOMIC DNA]</scope>
    <source>
        <strain evidence="4 6">NOV-77</strain>
        <strain evidence="3 5">SCRP245</strain>
    </source>
</reference>
<evidence type="ECO:0000313" key="6">
    <source>
        <dbReference type="Proteomes" id="UP000486351"/>
    </source>
</evidence>
<accession>A0A6A3GCN5</accession>
<dbReference type="Proteomes" id="UP000460718">
    <property type="component" value="Unassembled WGS sequence"/>
</dbReference>
<proteinExistence type="predicted"/>
<feature type="signal peptide" evidence="2">
    <location>
        <begin position="1"/>
        <end position="34"/>
    </location>
</feature>
<keyword evidence="2" id="KW-0732">Signal</keyword>
<evidence type="ECO:0000313" key="5">
    <source>
        <dbReference type="Proteomes" id="UP000460718"/>
    </source>
</evidence>
<feature type="region of interest" description="Disordered" evidence="1">
    <location>
        <begin position="32"/>
        <end position="53"/>
    </location>
</feature>
<evidence type="ECO:0000313" key="3">
    <source>
        <dbReference type="EMBL" id="KAE8954803.1"/>
    </source>
</evidence>
<organism evidence="3 5">
    <name type="scientific">Phytophthora fragariae</name>
    <dbReference type="NCBI Taxonomy" id="53985"/>
    <lineage>
        <taxon>Eukaryota</taxon>
        <taxon>Sar</taxon>
        <taxon>Stramenopiles</taxon>
        <taxon>Oomycota</taxon>
        <taxon>Peronosporomycetes</taxon>
        <taxon>Peronosporales</taxon>
        <taxon>Peronosporaceae</taxon>
        <taxon>Phytophthora</taxon>
    </lineage>
</organism>
<gene>
    <name evidence="4" type="ORF">PF008_g29630</name>
    <name evidence="3" type="ORF">PF011_g31983</name>
</gene>
<dbReference type="EMBL" id="QXFY01004999">
    <property type="protein sequence ID" value="KAE9274302.1"/>
    <property type="molecule type" value="Genomic_DNA"/>
</dbReference>
<dbReference type="AlphaFoldDB" id="A0A6A3GCN5"/>
<sequence length="53" mass="5904">MGAAVPKGRTHSWKRCSRLVLLMRLVWKPSTSHARNCGSSCESTPSRSMNRTS</sequence>
<evidence type="ECO:0000256" key="1">
    <source>
        <dbReference type="SAM" id="MobiDB-lite"/>
    </source>
</evidence>
<comment type="caution">
    <text evidence="3">The sequence shown here is derived from an EMBL/GenBank/DDBJ whole genome shotgun (WGS) entry which is preliminary data.</text>
</comment>